<dbReference type="GO" id="GO:0008047">
    <property type="term" value="F:enzyme activator activity"/>
    <property type="evidence" value="ECO:0007669"/>
    <property type="project" value="InterPro"/>
</dbReference>
<accession>A0A0S7BCP3</accession>
<keyword evidence="2" id="KW-0645">Protease</keyword>
<dbReference type="PANTHER" id="PTHR30302:SF1">
    <property type="entry name" value="HYDROGENASE 2 MATURATION PROTEASE"/>
    <property type="match status" value="1"/>
</dbReference>
<dbReference type="EMBL" id="DF967972">
    <property type="protein sequence ID" value="GAP15454.1"/>
    <property type="molecule type" value="Genomic_DNA"/>
</dbReference>
<evidence type="ECO:0000313" key="6">
    <source>
        <dbReference type="Proteomes" id="UP000055060"/>
    </source>
</evidence>
<dbReference type="RefSeq" id="WP_075074635.1">
    <property type="nucleotide sequence ID" value="NZ_DF967972.1"/>
</dbReference>
<evidence type="ECO:0000256" key="4">
    <source>
        <dbReference type="ARBA" id="ARBA00022801"/>
    </source>
</evidence>
<dbReference type="GO" id="GO:0004190">
    <property type="term" value="F:aspartic-type endopeptidase activity"/>
    <property type="evidence" value="ECO:0007669"/>
    <property type="project" value="UniProtKB-KW"/>
</dbReference>
<gene>
    <name evidence="5" type="ORF">LARV_03241</name>
</gene>
<reference evidence="5" key="1">
    <citation type="submission" date="2015-07" db="EMBL/GenBank/DDBJ databases">
        <title>Draft Genome Sequences of Anaerolinea thermolimosa IMO-1, Bellilinea caldifistulae GOMI-1, Leptolinea tardivitalis YMTK-2, Levilinea saccharolytica KIBI-1,Longilinea arvoryzae KOME-1, Previously Described as Members of the Anaerolineaceae (Chloroflexi).</title>
        <authorList>
            <person name="Sekiguchi Y."/>
            <person name="Ohashi A."/>
            <person name="Matsuura N."/>
            <person name="Tourlousse M.D."/>
        </authorList>
    </citation>
    <scope>NUCLEOTIDE SEQUENCE [LARGE SCALE GENOMIC DNA]</scope>
    <source>
        <strain evidence="5">KOME-1</strain>
    </source>
</reference>
<evidence type="ECO:0000256" key="1">
    <source>
        <dbReference type="ARBA" id="ARBA00006814"/>
    </source>
</evidence>
<protein>
    <submittedName>
        <fullName evidence="5">Hydrogenase 3 maturation peptidase Hycl. Aspartic peptidase. MEROPS family A31</fullName>
    </submittedName>
</protein>
<dbReference type="Gene3D" id="3.40.50.1450">
    <property type="entry name" value="HybD-like"/>
    <property type="match status" value="1"/>
</dbReference>
<evidence type="ECO:0000313" key="5">
    <source>
        <dbReference type="EMBL" id="GAP15454.1"/>
    </source>
</evidence>
<keyword evidence="4" id="KW-0378">Hydrolase</keyword>
<sequence>MSNSCWSELLAQKLATLSAALDRSPRLALLGIGNELNGDDAAGVLVVRGLMARLASRPHLLLLEAGLAPEAFTAPLRRFAPDCVILIDAALLDDTPGAVMLVDWRQTDGLSATTHTLPPSVLVKFLQHELGCAVELILIQPEDIEFDHPVTPGVLKAVDHTVTELARLLA</sequence>
<name>A0A0S7BCP3_9CHLR</name>
<dbReference type="STRING" id="360412.LARV_03241"/>
<dbReference type="AlphaFoldDB" id="A0A0S7BCP3"/>
<dbReference type="Pfam" id="PF01750">
    <property type="entry name" value="HycI"/>
    <property type="match status" value="1"/>
</dbReference>
<organism evidence="5">
    <name type="scientific">Longilinea arvoryzae</name>
    <dbReference type="NCBI Taxonomy" id="360412"/>
    <lineage>
        <taxon>Bacteria</taxon>
        <taxon>Bacillati</taxon>
        <taxon>Chloroflexota</taxon>
        <taxon>Anaerolineae</taxon>
        <taxon>Anaerolineales</taxon>
        <taxon>Anaerolineaceae</taxon>
        <taxon>Longilinea</taxon>
    </lineage>
</organism>
<evidence type="ECO:0000256" key="3">
    <source>
        <dbReference type="ARBA" id="ARBA00022750"/>
    </source>
</evidence>
<keyword evidence="6" id="KW-1185">Reference proteome</keyword>
<dbReference type="Proteomes" id="UP000055060">
    <property type="component" value="Unassembled WGS sequence"/>
</dbReference>
<evidence type="ECO:0000256" key="2">
    <source>
        <dbReference type="ARBA" id="ARBA00022670"/>
    </source>
</evidence>
<comment type="similarity">
    <text evidence="1">Belongs to the peptidase A31 family.</text>
</comment>
<dbReference type="InterPro" id="IPR000671">
    <property type="entry name" value="Peptidase_A31"/>
</dbReference>
<proteinExistence type="inferred from homology"/>
<dbReference type="SUPFAM" id="SSF53163">
    <property type="entry name" value="HybD-like"/>
    <property type="match status" value="1"/>
</dbReference>
<keyword evidence="3" id="KW-0064">Aspartyl protease</keyword>
<dbReference type="GO" id="GO:0016485">
    <property type="term" value="P:protein processing"/>
    <property type="evidence" value="ECO:0007669"/>
    <property type="project" value="TreeGrafter"/>
</dbReference>
<dbReference type="NCBIfam" id="TIGR00072">
    <property type="entry name" value="hydrog_prot"/>
    <property type="match status" value="1"/>
</dbReference>
<dbReference type="PANTHER" id="PTHR30302">
    <property type="entry name" value="HYDROGENASE 1 MATURATION PROTEASE"/>
    <property type="match status" value="1"/>
</dbReference>
<dbReference type="InterPro" id="IPR023430">
    <property type="entry name" value="Pept_HybD-like_dom_sf"/>
</dbReference>